<protein>
    <submittedName>
        <fullName evidence="4">Carbamoyltransferase</fullName>
    </submittedName>
</protein>
<proteinExistence type="inferred from homology"/>
<dbReference type="SUPFAM" id="SSF53067">
    <property type="entry name" value="Actin-like ATPase domain"/>
    <property type="match status" value="1"/>
</dbReference>
<dbReference type="InterPro" id="IPR003696">
    <property type="entry name" value="Carbtransf_dom"/>
</dbReference>
<gene>
    <name evidence="4" type="ORF">Vlu01_16910</name>
</gene>
<dbReference type="EMBL" id="BOPB01000009">
    <property type="protein sequence ID" value="GIJ21067.1"/>
    <property type="molecule type" value="Genomic_DNA"/>
</dbReference>
<feature type="domain" description="Carbamoyltransferase" evidence="2">
    <location>
        <begin position="245"/>
        <end position="318"/>
    </location>
</feature>
<dbReference type="InterPro" id="IPR051338">
    <property type="entry name" value="NodU/CmcH_Carbamoyltrnsfr"/>
</dbReference>
<reference evidence="4 5" key="1">
    <citation type="submission" date="2021-01" db="EMBL/GenBank/DDBJ databases">
        <title>Whole genome shotgun sequence of Verrucosispora lutea NBRC 106530.</title>
        <authorList>
            <person name="Komaki H."/>
            <person name="Tamura T."/>
        </authorList>
    </citation>
    <scope>NUCLEOTIDE SEQUENCE [LARGE SCALE GENOMIC DNA]</scope>
    <source>
        <strain evidence="4 5">NBRC 106530</strain>
    </source>
</reference>
<dbReference type="Gene3D" id="3.90.870.20">
    <property type="entry name" value="Carbamoyltransferase, C-terminal domain"/>
    <property type="match status" value="1"/>
</dbReference>
<evidence type="ECO:0000313" key="5">
    <source>
        <dbReference type="Proteomes" id="UP000643165"/>
    </source>
</evidence>
<comment type="similarity">
    <text evidence="1">Belongs to the NodU/CmcH family.</text>
</comment>
<dbReference type="RefSeq" id="WP_203996278.1">
    <property type="nucleotide sequence ID" value="NZ_BOPB01000009.1"/>
</dbReference>
<dbReference type="Proteomes" id="UP000643165">
    <property type="component" value="Unassembled WGS sequence"/>
</dbReference>
<dbReference type="Pfam" id="PF02543">
    <property type="entry name" value="Carbam_trans_N"/>
    <property type="match status" value="2"/>
</dbReference>
<evidence type="ECO:0000256" key="1">
    <source>
        <dbReference type="ARBA" id="ARBA00006129"/>
    </source>
</evidence>
<evidence type="ECO:0000259" key="3">
    <source>
        <dbReference type="Pfam" id="PF16861"/>
    </source>
</evidence>
<dbReference type="Pfam" id="PF16861">
    <property type="entry name" value="Carbam_trans_C"/>
    <property type="match status" value="1"/>
</dbReference>
<feature type="domain" description="Carbamoyltransferase C-terminal" evidence="3">
    <location>
        <begin position="373"/>
        <end position="538"/>
    </location>
</feature>
<dbReference type="InterPro" id="IPR043129">
    <property type="entry name" value="ATPase_NBD"/>
</dbReference>
<dbReference type="InterPro" id="IPR031730">
    <property type="entry name" value="Carbam_trans_C"/>
</dbReference>
<dbReference type="PANTHER" id="PTHR34847:SF1">
    <property type="entry name" value="NODULATION PROTEIN U"/>
    <property type="match status" value="1"/>
</dbReference>
<dbReference type="InterPro" id="IPR038152">
    <property type="entry name" value="Carbam_trans_C_sf"/>
</dbReference>
<name>A0ABQ4IT19_9ACTN</name>
<evidence type="ECO:0000259" key="2">
    <source>
        <dbReference type="Pfam" id="PF02543"/>
    </source>
</evidence>
<dbReference type="CDD" id="cd24033">
    <property type="entry name" value="ASKHA_NBD_NodU_CmcH-like_N"/>
    <property type="match status" value="1"/>
</dbReference>
<keyword evidence="5" id="KW-1185">Reference proteome</keyword>
<organism evidence="4 5">
    <name type="scientific">Micromonospora lutea</name>
    <dbReference type="NCBI Taxonomy" id="419825"/>
    <lineage>
        <taxon>Bacteria</taxon>
        <taxon>Bacillati</taxon>
        <taxon>Actinomycetota</taxon>
        <taxon>Actinomycetes</taxon>
        <taxon>Micromonosporales</taxon>
        <taxon>Micromonosporaceae</taxon>
        <taxon>Micromonospora</taxon>
    </lineage>
</organism>
<dbReference type="Gene3D" id="3.30.420.40">
    <property type="match status" value="2"/>
</dbReference>
<comment type="caution">
    <text evidence="4">The sequence shown here is derived from an EMBL/GenBank/DDBJ whole genome shotgun (WGS) entry which is preliminary data.</text>
</comment>
<accession>A0ABQ4IT19</accession>
<dbReference type="PANTHER" id="PTHR34847">
    <property type="entry name" value="NODULATION PROTEIN U"/>
    <property type="match status" value="1"/>
</dbReference>
<sequence>MGTDQARREGRVILAINFNHDGSGVILVDGRIGAYVNTERFSRLKKHPGLREEELDELLAQADVALTDVDHVLLCNLHNMDSPDVPSLHGSDLKDTWFEFWVNQNNTLVEIRGHRIPCTVNPDHHLTHAASAYYTSPAETGVALAIDPIGCRAFLGQGNRLLPLLRNYDAWFNANIGYTSVAAYMFGSGIVGAGKVMGLAPYGVPERADDVEFGDVDTFEQLLALAEKNPKRIVVGDRELNATLAYYIQLGLERQVRAVFRDLSEVCARNGLDRTISYAGGTSLNAIANHKALLASDFERLHQHPACGDDGTSIGAALWYWHHVLGHERTTYAPADLMYSIRQYGPFDVRAALDQHAGQIQVTEVPDVANAAAELICDGAIVGWFDGASEVGPRALGHRSMLADPRDRGMVDRLNSRVKFREAFRPFAPSVLREHAAEWFDIDHSPFMLSAGRVRRSGAPAITHVDGTARIQTVDRADNPAYHRLIEAVHERTGIPLVLNTSLNTKGEPIVETPTDALRTLLSSEMDCLALPGMIVRKRGAA</sequence>
<feature type="domain" description="Carbamoyltransferase" evidence="2">
    <location>
        <begin position="117"/>
        <end position="206"/>
    </location>
</feature>
<evidence type="ECO:0000313" key="4">
    <source>
        <dbReference type="EMBL" id="GIJ21067.1"/>
    </source>
</evidence>